<keyword evidence="3" id="KW-1185">Reference proteome</keyword>
<reference evidence="2" key="1">
    <citation type="journal article" date="2020" name="Fungal Divers.">
        <title>Resolving the Mortierellaceae phylogeny through synthesis of multi-gene phylogenetics and phylogenomics.</title>
        <authorList>
            <person name="Vandepol N."/>
            <person name="Liber J."/>
            <person name="Desiro A."/>
            <person name="Na H."/>
            <person name="Kennedy M."/>
            <person name="Barry K."/>
            <person name="Grigoriev I.V."/>
            <person name="Miller A.N."/>
            <person name="O'Donnell K."/>
            <person name="Stajich J.E."/>
            <person name="Bonito G."/>
        </authorList>
    </citation>
    <scope>NUCLEOTIDE SEQUENCE</scope>
    <source>
        <strain evidence="2">KOD948</strain>
    </source>
</reference>
<feature type="coiled-coil region" evidence="1">
    <location>
        <begin position="120"/>
        <end position="147"/>
    </location>
</feature>
<dbReference type="EMBL" id="JAAAJA010000541">
    <property type="protein sequence ID" value="KAG0252157.1"/>
    <property type="molecule type" value="Genomic_DNA"/>
</dbReference>
<gene>
    <name evidence="2" type="ORF">BG011_007178</name>
</gene>
<protein>
    <submittedName>
        <fullName evidence="2">Uncharacterized protein</fullName>
    </submittedName>
</protein>
<dbReference type="Proteomes" id="UP000726737">
    <property type="component" value="Unassembled WGS sequence"/>
</dbReference>
<dbReference type="AlphaFoldDB" id="A0A9P6PT46"/>
<organism evidence="2 3">
    <name type="scientific">Mortierella polycephala</name>
    <dbReference type="NCBI Taxonomy" id="41804"/>
    <lineage>
        <taxon>Eukaryota</taxon>
        <taxon>Fungi</taxon>
        <taxon>Fungi incertae sedis</taxon>
        <taxon>Mucoromycota</taxon>
        <taxon>Mortierellomycotina</taxon>
        <taxon>Mortierellomycetes</taxon>
        <taxon>Mortierellales</taxon>
        <taxon>Mortierellaceae</taxon>
        <taxon>Mortierella</taxon>
    </lineage>
</organism>
<evidence type="ECO:0000313" key="3">
    <source>
        <dbReference type="Proteomes" id="UP000726737"/>
    </source>
</evidence>
<sequence length="195" mass="21433">MPTVTTMAAFGPALRTLLVPVPTRPASNMVPKTPISPSGIRPMRSSLTNNYAVINRRLDLMRAQSLNASFAAPLLKSTVTDQQEKINQLTNETAITRQNAVDNYAVINRRLDLIEAPPAAPLLESTVADQQEKINRLTEETATMQQNAVDNYAIINRRLDLIEAQPAAPVNQPRASVPASSTQIENPRRLLKPFV</sequence>
<evidence type="ECO:0000313" key="2">
    <source>
        <dbReference type="EMBL" id="KAG0252157.1"/>
    </source>
</evidence>
<name>A0A9P6PT46_9FUNG</name>
<accession>A0A9P6PT46</accession>
<proteinExistence type="predicted"/>
<keyword evidence="1" id="KW-0175">Coiled coil</keyword>
<comment type="caution">
    <text evidence="2">The sequence shown here is derived from an EMBL/GenBank/DDBJ whole genome shotgun (WGS) entry which is preliminary data.</text>
</comment>
<evidence type="ECO:0000256" key="1">
    <source>
        <dbReference type="SAM" id="Coils"/>
    </source>
</evidence>